<feature type="domain" description="Thymidylate synthase/dCMP hydroxymethylase" evidence="11">
    <location>
        <begin position="9"/>
        <end position="46"/>
    </location>
</feature>
<dbReference type="OrthoDB" id="766at2759"/>
<name>A0A443SSL5_9ACAR</name>
<dbReference type="GO" id="GO:0006231">
    <property type="term" value="P:dTMP biosynthetic process"/>
    <property type="evidence" value="ECO:0007669"/>
    <property type="project" value="InterPro"/>
</dbReference>
<evidence type="ECO:0000259" key="11">
    <source>
        <dbReference type="Pfam" id="PF00303"/>
    </source>
</evidence>
<evidence type="ECO:0000256" key="6">
    <source>
        <dbReference type="ARBA" id="ARBA00022679"/>
    </source>
</evidence>
<keyword evidence="7" id="KW-0545">Nucleotide biosynthesis</keyword>
<dbReference type="PRINTS" id="PR00108">
    <property type="entry name" value="THYMDSNTHASE"/>
</dbReference>
<dbReference type="PANTHER" id="PTHR11548:SF2">
    <property type="entry name" value="THYMIDYLATE SYNTHASE"/>
    <property type="match status" value="1"/>
</dbReference>
<dbReference type="HAMAP" id="MF_00008">
    <property type="entry name" value="Thymidy_synth_bact"/>
    <property type="match status" value="1"/>
</dbReference>
<comment type="caution">
    <text evidence="12">The sequence shown here is derived from an EMBL/GenBank/DDBJ whole genome shotgun (WGS) entry which is preliminary data.</text>
</comment>
<feature type="active site" evidence="10">
    <location>
        <position position="211"/>
    </location>
</feature>
<dbReference type="GO" id="GO:0005739">
    <property type="term" value="C:mitochondrion"/>
    <property type="evidence" value="ECO:0007669"/>
    <property type="project" value="TreeGrafter"/>
</dbReference>
<dbReference type="GO" id="GO:0006235">
    <property type="term" value="P:dTTP biosynthetic process"/>
    <property type="evidence" value="ECO:0007669"/>
    <property type="project" value="UniProtKB-UniPathway"/>
</dbReference>
<evidence type="ECO:0000256" key="7">
    <source>
        <dbReference type="ARBA" id="ARBA00022727"/>
    </source>
</evidence>
<dbReference type="GO" id="GO:0005829">
    <property type="term" value="C:cytosol"/>
    <property type="evidence" value="ECO:0007669"/>
    <property type="project" value="TreeGrafter"/>
</dbReference>
<dbReference type="Proteomes" id="UP000288716">
    <property type="component" value="Unassembled WGS sequence"/>
</dbReference>
<comment type="function">
    <text evidence="9">Catalyzes the reductive methylation of 2'-deoxyuridine 5'-monophosphate (dUMP) to thymidine 5'-monophosphate (dTMP), using the cosubstrate, 5,10- methylenetetrahydrofolate (CH2H4folate) as a 1-carbon donor and reductant and contributes to the de novo mitochondrial thymidylate biosynthesis pathway.</text>
</comment>
<comment type="pathway">
    <text evidence="1">Pyrimidine metabolism; dTTP biosynthesis.</text>
</comment>
<evidence type="ECO:0000256" key="9">
    <source>
        <dbReference type="ARBA" id="ARBA00056634"/>
    </source>
</evidence>
<keyword evidence="13" id="KW-1185">Reference proteome</keyword>
<dbReference type="Gene3D" id="3.30.572.10">
    <property type="entry name" value="Thymidylate synthase/dCMP hydroxymethylase domain"/>
    <property type="match status" value="1"/>
</dbReference>
<evidence type="ECO:0000256" key="8">
    <source>
        <dbReference type="ARBA" id="ARBA00050752"/>
    </source>
</evidence>
<evidence type="ECO:0000256" key="1">
    <source>
        <dbReference type="ARBA" id="ARBA00004992"/>
    </source>
</evidence>
<proteinExistence type="inferred from homology"/>
<dbReference type="InterPro" id="IPR036926">
    <property type="entry name" value="Thymidate_synth/dCMP_Mease_sf"/>
</dbReference>
<dbReference type="InterPro" id="IPR020940">
    <property type="entry name" value="Thymidylate_synthase_AS"/>
</dbReference>
<comment type="catalytic activity">
    <reaction evidence="8">
        <text>dUMP + (6R)-5,10-methylene-5,6,7,8-tetrahydrofolate = 7,8-dihydrofolate + dTMP</text>
        <dbReference type="Rhea" id="RHEA:12104"/>
        <dbReference type="ChEBI" id="CHEBI:15636"/>
        <dbReference type="ChEBI" id="CHEBI:57451"/>
        <dbReference type="ChEBI" id="CHEBI:63528"/>
        <dbReference type="ChEBI" id="CHEBI:246422"/>
        <dbReference type="EC" id="2.1.1.45"/>
    </reaction>
    <physiologicalReaction direction="left-to-right" evidence="8">
        <dbReference type="Rhea" id="RHEA:12105"/>
    </physiologicalReaction>
</comment>
<dbReference type="PANTHER" id="PTHR11548">
    <property type="entry name" value="THYMIDYLATE SYNTHASE 1"/>
    <property type="match status" value="1"/>
</dbReference>
<evidence type="ECO:0000256" key="3">
    <source>
        <dbReference type="ARBA" id="ARBA00011947"/>
    </source>
</evidence>
<organism evidence="12 13">
    <name type="scientific">Leptotrombidium deliense</name>
    <dbReference type="NCBI Taxonomy" id="299467"/>
    <lineage>
        <taxon>Eukaryota</taxon>
        <taxon>Metazoa</taxon>
        <taxon>Ecdysozoa</taxon>
        <taxon>Arthropoda</taxon>
        <taxon>Chelicerata</taxon>
        <taxon>Arachnida</taxon>
        <taxon>Acari</taxon>
        <taxon>Acariformes</taxon>
        <taxon>Trombidiformes</taxon>
        <taxon>Prostigmata</taxon>
        <taxon>Anystina</taxon>
        <taxon>Parasitengona</taxon>
        <taxon>Trombiculoidea</taxon>
        <taxon>Trombiculidae</taxon>
        <taxon>Leptotrombidium</taxon>
    </lineage>
</organism>
<dbReference type="Pfam" id="PF00303">
    <property type="entry name" value="Thymidylat_synt"/>
    <property type="match status" value="2"/>
</dbReference>
<dbReference type="InterPro" id="IPR045097">
    <property type="entry name" value="Thymidate_synth/dCMP_Mease"/>
</dbReference>
<dbReference type="CDD" id="cd00351">
    <property type="entry name" value="TS_Pyrimidine_HMase"/>
    <property type="match status" value="1"/>
</dbReference>
<dbReference type="EMBL" id="NCKV01000476">
    <property type="protein sequence ID" value="RWS30504.1"/>
    <property type="molecule type" value="Genomic_DNA"/>
</dbReference>
<evidence type="ECO:0000256" key="5">
    <source>
        <dbReference type="ARBA" id="ARBA00022603"/>
    </source>
</evidence>
<dbReference type="UniPathway" id="UPA00575"/>
<dbReference type="FunFam" id="3.30.572.10:FF:000007">
    <property type="entry name" value="thymidylate synthase isoform X2"/>
    <property type="match status" value="1"/>
</dbReference>
<feature type="domain" description="Thymidylate synthase/dCMP hydroxymethylase" evidence="11">
    <location>
        <begin position="74"/>
        <end position="329"/>
    </location>
</feature>
<dbReference type="AlphaFoldDB" id="A0A443SSL5"/>
<protein>
    <recommendedName>
        <fullName evidence="4">Thymidylate synthase</fullName>
        <ecNumber evidence="3">2.1.1.45</ecNumber>
    </recommendedName>
</protein>
<dbReference type="GO" id="GO:0046653">
    <property type="term" value="P:tetrahydrofolate metabolic process"/>
    <property type="evidence" value="ECO:0007669"/>
    <property type="project" value="UniProtKB-ARBA"/>
</dbReference>
<gene>
    <name evidence="12" type="ORF">B4U80_03236</name>
</gene>
<keyword evidence="6" id="KW-0808">Transferase</keyword>
<evidence type="ECO:0000313" key="12">
    <source>
        <dbReference type="EMBL" id="RWS30504.1"/>
    </source>
</evidence>
<dbReference type="InterPro" id="IPR023451">
    <property type="entry name" value="Thymidate_synth/dCMP_Mease_dom"/>
</dbReference>
<dbReference type="NCBIfam" id="TIGR03284">
    <property type="entry name" value="thym_sym"/>
    <property type="match status" value="1"/>
</dbReference>
<dbReference type="GO" id="GO:0004799">
    <property type="term" value="F:thymidylate synthase activity"/>
    <property type="evidence" value="ECO:0007669"/>
    <property type="project" value="UniProtKB-EC"/>
</dbReference>
<dbReference type="EC" id="2.1.1.45" evidence="3"/>
<dbReference type="SUPFAM" id="SSF55831">
    <property type="entry name" value="Thymidylate synthase/dCMP hydroxymethylase"/>
    <property type="match status" value="2"/>
</dbReference>
<dbReference type="InterPro" id="IPR000398">
    <property type="entry name" value="Thymidylate_synthase"/>
</dbReference>
<evidence type="ECO:0000313" key="13">
    <source>
        <dbReference type="Proteomes" id="UP000288716"/>
    </source>
</evidence>
<dbReference type="PROSITE" id="PS00091">
    <property type="entry name" value="THYMIDYLATE_SYNTHASE"/>
    <property type="match status" value="1"/>
</dbReference>
<dbReference type="STRING" id="299467.A0A443SSL5"/>
<evidence type="ECO:0000256" key="4">
    <source>
        <dbReference type="ARBA" id="ARBA00015931"/>
    </source>
</evidence>
<sequence length="329" mass="37591">MTENKEELQYLDLVRQIVETGSKRDDRTGTGTLSIFGTQSRFSLANVYNGDVSLYLKVAKNDVNFHRVRQLLKVSQLKNYNILTDTMPLLTTKQVFWKGVVEELLWFIRGSTNSKELSSIGVKIWNANGSKEYLESLGFANREEGDLGPVYGFQWRHFGATYKDMNCDYSAEGVDQLQNIIDTIKNNPNDRRIILCSWNVSDLPLMALPPCHCLAQFYVNDGKLSCQLYQRSGDMGLGVPFNIASYSLLTHLIAHVTNLKAHEFIHTIGDAHVYLDHIEPLKEQLKRDPRPFPKISIKRVVEKIDDFRSEDIELIGYNPHSRIAMKMSV</sequence>
<reference evidence="12 13" key="1">
    <citation type="journal article" date="2018" name="Gigascience">
        <title>Genomes of trombidid mites reveal novel predicted allergens and laterally-transferred genes associated with secondary metabolism.</title>
        <authorList>
            <person name="Dong X."/>
            <person name="Chaisiri K."/>
            <person name="Xia D."/>
            <person name="Armstrong S.D."/>
            <person name="Fang Y."/>
            <person name="Donnelly M.J."/>
            <person name="Kadowaki T."/>
            <person name="McGarry J.W."/>
            <person name="Darby A.C."/>
            <person name="Makepeace B.L."/>
        </authorList>
    </citation>
    <scope>NUCLEOTIDE SEQUENCE [LARGE SCALE GENOMIC DNA]</scope>
    <source>
        <strain evidence="12">UoL-UT</strain>
    </source>
</reference>
<keyword evidence="5" id="KW-0489">Methyltransferase</keyword>
<accession>A0A443SSL5</accession>
<evidence type="ECO:0000256" key="2">
    <source>
        <dbReference type="ARBA" id="ARBA00009972"/>
    </source>
</evidence>
<dbReference type="VEuPathDB" id="VectorBase:LDEU001537"/>
<evidence type="ECO:0000256" key="10">
    <source>
        <dbReference type="PROSITE-ProRule" id="PRU10016"/>
    </source>
</evidence>
<comment type="similarity">
    <text evidence="2">Belongs to the thymidylate synthase family.</text>
</comment>
<dbReference type="GO" id="GO:0032259">
    <property type="term" value="P:methylation"/>
    <property type="evidence" value="ECO:0007669"/>
    <property type="project" value="UniProtKB-KW"/>
</dbReference>